<name>A0A0K2TUE4_LEPSM</name>
<dbReference type="AlphaFoldDB" id="A0A0K2TUE4"/>
<dbReference type="EMBL" id="HACA01011665">
    <property type="protein sequence ID" value="CDW29026.1"/>
    <property type="molecule type" value="Transcribed_RNA"/>
</dbReference>
<organism evidence="1">
    <name type="scientific">Lepeophtheirus salmonis</name>
    <name type="common">Salmon louse</name>
    <name type="synonym">Caligus salmonis</name>
    <dbReference type="NCBI Taxonomy" id="72036"/>
    <lineage>
        <taxon>Eukaryota</taxon>
        <taxon>Metazoa</taxon>
        <taxon>Ecdysozoa</taxon>
        <taxon>Arthropoda</taxon>
        <taxon>Crustacea</taxon>
        <taxon>Multicrustacea</taxon>
        <taxon>Hexanauplia</taxon>
        <taxon>Copepoda</taxon>
        <taxon>Siphonostomatoida</taxon>
        <taxon>Caligidae</taxon>
        <taxon>Lepeophtheirus</taxon>
    </lineage>
</organism>
<sequence>MCGPAGTHTFLLGSWTSLRAYSLAKLMDCFNAVLGFTLLLSLVLENE</sequence>
<accession>A0A0K2TUE4</accession>
<proteinExistence type="predicted"/>
<evidence type="ECO:0000313" key="1">
    <source>
        <dbReference type="EMBL" id="CDW29026.1"/>
    </source>
</evidence>
<protein>
    <submittedName>
        <fullName evidence="1">Uncharacterized protein</fullName>
    </submittedName>
</protein>
<reference evidence="1" key="1">
    <citation type="submission" date="2014-05" db="EMBL/GenBank/DDBJ databases">
        <authorList>
            <person name="Chronopoulou M."/>
        </authorList>
    </citation>
    <scope>NUCLEOTIDE SEQUENCE</scope>
    <source>
        <tissue evidence="1">Whole organism</tissue>
    </source>
</reference>